<feature type="region of interest" description="Disordered" evidence="1">
    <location>
        <begin position="17"/>
        <end position="108"/>
    </location>
</feature>
<dbReference type="EMBL" id="JAABOA010004735">
    <property type="protein sequence ID" value="KAF9577509.1"/>
    <property type="molecule type" value="Genomic_DNA"/>
</dbReference>
<reference evidence="2" key="1">
    <citation type="journal article" date="2020" name="Fungal Divers.">
        <title>Resolving the Mortierellaceae phylogeny through synthesis of multi-gene phylogenetics and phylogenomics.</title>
        <authorList>
            <person name="Vandepol N."/>
            <person name="Liber J."/>
            <person name="Desiro A."/>
            <person name="Na H."/>
            <person name="Kennedy M."/>
            <person name="Barry K."/>
            <person name="Grigoriev I.V."/>
            <person name="Miller A.N."/>
            <person name="O'Donnell K."/>
            <person name="Stajich J.E."/>
            <person name="Bonito G."/>
        </authorList>
    </citation>
    <scope>NUCLEOTIDE SEQUENCE</scope>
    <source>
        <strain evidence="2">KOD1015</strain>
    </source>
</reference>
<sequence>MSIKKGKSVATKGLVDAAANELPNAIQNESIVGEERGSSTPSGKKRGARYQIRPTLNKLNKTRGDDEVGDVEGESEVFDGEEGYDEGDYEEGDYEEGSDGADVQDEENLSDVFRELREVEKDVESGFYPLIRALYCA</sequence>
<proteinExistence type="predicted"/>
<name>A0A9P6K9T8_9FUNG</name>
<accession>A0A9P6K9T8</accession>
<feature type="compositionally biased region" description="Acidic residues" evidence="1">
    <location>
        <begin position="67"/>
        <end position="108"/>
    </location>
</feature>
<organism evidence="2 3">
    <name type="scientific">Lunasporangiospora selenospora</name>
    <dbReference type="NCBI Taxonomy" id="979761"/>
    <lineage>
        <taxon>Eukaryota</taxon>
        <taxon>Fungi</taxon>
        <taxon>Fungi incertae sedis</taxon>
        <taxon>Mucoromycota</taxon>
        <taxon>Mortierellomycotina</taxon>
        <taxon>Mortierellomycetes</taxon>
        <taxon>Mortierellales</taxon>
        <taxon>Mortierellaceae</taxon>
        <taxon>Lunasporangiospora</taxon>
    </lineage>
</organism>
<dbReference type="Proteomes" id="UP000780801">
    <property type="component" value="Unassembled WGS sequence"/>
</dbReference>
<evidence type="ECO:0000256" key="1">
    <source>
        <dbReference type="SAM" id="MobiDB-lite"/>
    </source>
</evidence>
<dbReference type="OrthoDB" id="2441075at2759"/>
<comment type="caution">
    <text evidence="2">The sequence shown here is derived from an EMBL/GenBank/DDBJ whole genome shotgun (WGS) entry which is preliminary data.</text>
</comment>
<keyword evidence="3" id="KW-1185">Reference proteome</keyword>
<protein>
    <submittedName>
        <fullName evidence="2">Uncharacterized protein</fullName>
    </submittedName>
</protein>
<evidence type="ECO:0000313" key="3">
    <source>
        <dbReference type="Proteomes" id="UP000780801"/>
    </source>
</evidence>
<feature type="non-terminal residue" evidence="2">
    <location>
        <position position="1"/>
    </location>
</feature>
<dbReference type="AlphaFoldDB" id="A0A9P6K9T8"/>
<evidence type="ECO:0000313" key="2">
    <source>
        <dbReference type="EMBL" id="KAF9577509.1"/>
    </source>
</evidence>
<gene>
    <name evidence="2" type="ORF">BGW38_007233</name>
</gene>